<proteinExistence type="predicted"/>
<reference evidence="2" key="1">
    <citation type="submission" date="2014-12" db="EMBL/GenBank/DDBJ databases">
        <title>Insight into the proteome of Arion vulgaris.</title>
        <authorList>
            <person name="Aradska J."/>
            <person name="Bulat T."/>
            <person name="Smidak R."/>
            <person name="Sarate P."/>
            <person name="Gangsoo J."/>
            <person name="Sialana F."/>
            <person name="Bilban M."/>
            <person name="Lubec G."/>
        </authorList>
    </citation>
    <scope>NUCLEOTIDE SEQUENCE</scope>
    <source>
        <tissue evidence="2">Skin</tissue>
    </source>
</reference>
<feature type="region of interest" description="Disordered" evidence="1">
    <location>
        <begin position="61"/>
        <end position="81"/>
    </location>
</feature>
<dbReference type="AlphaFoldDB" id="A0A0B7BJW6"/>
<protein>
    <submittedName>
        <fullName evidence="2">Uncharacterized protein</fullName>
    </submittedName>
</protein>
<evidence type="ECO:0000313" key="2">
    <source>
        <dbReference type="EMBL" id="CEK92586.1"/>
    </source>
</evidence>
<sequence>MGNNYYQGETIITVQPYYIIINSSLSHSDFNICMCTNSSFFNVLCLFNELLCFEISPEIKNLPGSQSKKAQHGKHTEVHNT</sequence>
<gene>
    <name evidence="2" type="primary">ORF189005</name>
</gene>
<evidence type="ECO:0000256" key="1">
    <source>
        <dbReference type="SAM" id="MobiDB-lite"/>
    </source>
</evidence>
<organism evidence="2">
    <name type="scientific">Arion vulgaris</name>
    <dbReference type="NCBI Taxonomy" id="1028688"/>
    <lineage>
        <taxon>Eukaryota</taxon>
        <taxon>Metazoa</taxon>
        <taxon>Spiralia</taxon>
        <taxon>Lophotrochozoa</taxon>
        <taxon>Mollusca</taxon>
        <taxon>Gastropoda</taxon>
        <taxon>Heterobranchia</taxon>
        <taxon>Euthyneura</taxon>
        <taxon>Panpulmonata</taxon>
        <taxon>Eupulmonata</taxon>
        <taxon>Stylommatophora</taxon>
        <taxon>Helicina</taxon>
        <taxon>Arionoidea</taxon>
        <taxon>Arionidae</taxon>
        <taxon>Arion</taxon>
    </lineage>
</organism>
<accession>A0A0B7BJW6</accession>
<dbReference type="EMBL" id="HACG01045721">
    <property type="protein sequence ID" value="CEK92586.1"/>
    <property type="molecule type" value="Transcribed_RNA"/>
</dbReference>
<name>A0A0B7BJW6_9EUPU</name>